<dbReference type="EMBL" id="PXYV01000039">
    <property type="protein sequence ID" value="PSR21203.1"/>
    <property type="molecule type" value="Genomic_DNA"/>
</dbReference>
<name>A0A2T2WG51_9FIRM</name>
<reference evidence="2 3" key="1">
    <citation type="journal article" date="2014" name="BMC Genomics">
        <title>Comparison of environmental and isolate Sulfobacillus genomes reveals diverse carbon, sulfur, nitrogen, and hydrogen metabolisms.</title>
        <authorList>
            <person name="Justice N.B."/>
            <person name="Norman A."/>
            <person name="Brown C.T."/>
            <person name="Singh A."/>
            <person name="Thomas B.C."/>
            <person name="Banfield J.F."/>
        </authorList>
    </citation>
    <scope>NUCLEOTIDE SEQUENCE [LARGE SCALE GENOMIC DNA]</scope>
    <source>
        <strain evidence="2">AMDSBA3</strain>
    </source>
</reference>
<organism evidence="2 3">
    <name type="scientific">Sulfobacillus acidophilus</name>
    <dbReference type="NCBI Taxonomy" id="53633"/>
    <lineage>
        <taxon>Bacteria</taxon>
        <taxon>Bacillati</taxon>
        <taxon>Bacillota</taxon>
        <taxon>Clostridia</taxon>
        <taxon>Eubacteriales</taxon>
        <taxon>Clostridiales Family XVII. Incertae Sedis</taxon>
        <taxon>Sulfobacillus</taxon>
    </lineage>
</organism>
<sequence length="187" mass="20226">MEDWDRLWKDTARLSQATARSQVDDTIDQCLDLKLPWATRLAGILAILHQVLGDDTGVSFYGVTRPWQPLVLVGAAGRPGALATGWGVPVAGIAAQEQAAQFAGEVRTFADYLGGWIGVHQCVAVPVLHNQHLYGVLEVRAYSPDYLNLAHAELVLAVGARIAAAWPTNQKTGGLEHANRSTHERCP</sequence>
<dbReference type="InterPro" id="IPR029016">
    <property type="entry name" value="GAF-like_dom_sf"/>
</dbReference>
<dbReference type="AlphaFoldDB" id="A0A2T2WG51"/>
<evidence type="ECO:0000313" key="3">
    <source>
        <dbReference type="Proteomes" id="UP000241848"/>
    </source>
</evidence>
<dbReference type="SUPFAM" id="SSF55781">
    <property type="entry name" value="GAF domain-like"/>
    <property type="match status" value="1"/>
</dbReference>
<accession>A0A2T2WG51</accession>
<dbReference type="InterPro" id="IPR003018">
    <property type="entry name" value="GAF"/>
</dbReference>
<dbReference type="Gene3D" id="3.30.450.40">
    <property type="match status" value="1"/>
</dbReference>
<dbReference type="Pfam" id="PF01590">
    <property type="entry name" value="GAF"/>
    <property type="match status" value="1"/>
</dbReference>
<proteinExistence type="predicted"/>
<gene>
    <name evidence="2" type="ORF">C7B45_11715</name>
</gene>
<comment type="caution">
    <text evidence="2">The sequence shown here is derived from an EMBL/GenBank/DDBJ whole genome shotgun (WGS) entry which is preliminary data.</text>
</comment>
<evidence type="ECO:0000313" key="2">
    <source>
        <dbReference type="EMBL" id="PSR21203.1"/>
    </source>
</evidence>
<dbReference type="Proteomes" id="UP000241848">
    <property type="component" value="Unassembled WGS sequence"/>
</dbReference>
<protein>
    <recommendedName>
        <fullName evidence="1">GAF domain-containing protein</fullName>
    </recommendedName>
</protein>
<feature type="domain" description="GAF" evidence="1">
    <location>
        <begin position="40"/>
        <end position="165"/>
    </location>
</feature>
<evidence type="ECO:0000259" key="1">
    <source>
        <dbReference type="Pfam" id="PF01590"/>
    </source>
</evidence>